<dbReference type="InterPro" id="IPR020946">
    <property type="entry name" value="Flavin_mOase-like"/>
</dbReference>
<comment type="caution">
    <text evidence="5">The sequence shown here is derived from an EMBL/GenBank/DDBJ whole genome shotgun (WGS) entry which is preliminary data.</text>
</comment>
<keyword evidence="4" id="KW-0560">Oxidoreductase</keyword>
<sequence length="540" mass="60101">MTEIAHSSPDVTELDVAVIGTGFGGLYALHKFRNELGLNVQAFDDAGDVGGTWYWNRYPGCRVDTEATVYCYSFDKDLVRSWKWSERYPQQPEVLAYLNTVATKHDLRRSINFNTRVVNAEWDETSPGWKLTTADGRRYKAQFVVEGVGLLSSTNIPKFTGSETFKGEIISASRWPQRPVDLKGKRVAVIGTGSTGVQVITAIAPEVGHLYVLQRTPQYVVPLGNQHPLPEKALRAIQEDPDEFFRWNLNTGAVFGFQESTIPALSVSDAERQRLYQQAWDRGNGFAFMLETFSDLTTSEEANKTATDFMRDKIRSTVKDPQVAEMLCPNDFYAKRPLATDNYYEVYNRSNVTLVDVKADPIQGFTERGIRTTSGEIELDVVIFATGFDAVTGNYLKIDTTGRDGQKLQDKWRNGPSAFAGVAISGFPNLFMIYGPFCPFTSQPLVHEWQVNWFADLVVHARATGGKTVEVSPETEKAWVKVCVDGAAATLFARTDSWINGTNIPGKPRAAMFYMNGMANYIKEMSQIVNSGYAGFGIGA</sequence>
<dbReference type="Gene3D" id="3.50.50.60">
    <property type="entry name" value="FAD/NAD(P)-binding domain"/>
    <property type="match status" value="2"/>
</dbReference>
<dbReference type="OrthoDB" id="9773233at2"/>
<dbReference type="GO" id="GO:0050660">
    <property type="term" value="F:flavin adenine dinucleotide binding"/>
    <property type="evidence" value="ECO:0007669"/>
    <property type="project" value="InterPro"/>
</dbReference>
<protein>
    <submittedName>
        <fullName evidence="5">Cation diffusion facilitator CzcD-associated flavoprotein CzcO</fullName>
    </submittedName>
</protein>
<dbReference type="Pfam" id="PF00743">
    <property type="entry name" value="FMO-like"/>
    <property type="match status" value="1"/>
</dbReference>
<gene>
    <name evidence="5" type="ORF">DFR50_12846</name>
</gene>
<dbReference type="GO" id="GO:0050661">
    <property type="term" value="F:NADP binding"/>
    <property type="evidence" value="ECO:0007669"/>
    <property type="project" value="InterPro"/>
</dbReference>
<dbReference type="GO" id="GO:0004499">
    <property type="term" value="F:N,N-dimethylaniline monooxygenase activity"/>
    <property type="evidence" value="ECO:0007669"/>
    <property type="project" value="InterPro"/>
</dbReference>
<dbReference type="PANTHER" id="PTHR43098:SF5">
    <property type="entry name" value="DUAL-FUNCTIONAL MONOOXYGENASE_METHYLTRANSFERASE PSOF"/>
    <property type="match status" value="1"/>
</dbReference>
<dbReference type="AlphaFoldDB" id="A0A366EY58"/>
<reference evidence="5 6" key="1">
    <citation type="submission" date="2018-06" db="EMBL/GenBank/DDBJ databases">
        <title>Genomic Encyclopedia of Type Strains, Phase IV (KMG-IV): sequencing the most valuable type-strain genomes for metagenomic binning, comparative biology and taxonomic classification.</title>
        <authorList>
            <person name="Goeker M."/>
        </authorList>
    </citation>
    <scope>NUCLEOTIDE SEQUENCE [LARGE SCALE GENOMIC DNA]</scope>
    <source>
        <strain evidence="5 6">DSM 24875</strain>
    </source>
</reference>
<accession>A0A366EY58</accession>
<name>A0A366EY58_9HYPH</name>
<evidence type="ECO:0000256" key="2">
    <source>
        <dbReference type="ARBA" id="ARBA00022827"/>
    </source>
</evidence>
<evidence type="ECO:0000256" key="3">
    <source>
        <dbReference type="ARBA" id="ARBA00022857"/>
    </source>
</evidence>
<dbReference type="InterPro" id="IPR036188">
    <property type="entry name" value="FAD/NAD-bd_sf"/>
</dbReference>
<dbReference type="Proteomes" id="UP000253529">
    <property type="component" value="Unassembled WGS sequence"/>
</dbReference>
<evidence type="ECO:0000313" key="5">
    <source>
        <dbReference type="EMBL" id="RBP07321.1"/>
    </source>
</evidence>
<dbReference type="InterPro" id="IPR050775">
    <property type="entry name" value="FAD-binding_Monooxygenases"/>
</dbReference>
<dbReference type="PANTHER" id="PTHR43098">
    <property type="entry name" value="L-ORNITHINE N(5)-MONOOXYGENASE-RELATED"/>
    <property type="match status" value="1"/>
</dbReference>
<keyword evidence="1" id="KW-0285">Flavoprotein</keyword>
<keyword evidence="6" id="KW-1185">Reference proteome</keyword>
<dbReference type="EMBL" id="QNRK01000028">
    <property type="protein sequence ID" value="RBP07321.1"/>
    <property type="molecule type" value="Genomic_DNA"/>
</dbReference>
<dbReference type="RefSeq" id="WP_113891403.1">
    <property type="nucleotide sequence ID" value="NZ_QNRK01000028.1"/>
</dbReference>
<evidence type="ECO:0000256" key="1">
    <source>
        <dbReference type="ARBA" id="ARBA00022630"/>
    </source>
</evidence>
<dbReference type="SUPFAM" id="SSF51905">
    <property type="entry name" value="FAD/NAD(P)-binding domain"/>
    <property type="match status" value="2"/>
</dbReference>
<evidence type="ECO:0000313" key="6">
    <source>
        <dbReference type="Proteomes" id="UP000253529"/>
    </source>
</evidence>
<proteinExistence type="predicted"/>
<keyword evidence="3" id="KW-0521">NADP</keyword>
<organism evidence="5 6">
    <name type="scientific">Roseiarcus fermentans</name>
    <dbReference type="NCBI Taxonomy" id="1473586"/>
    <lineage>
        <taxon>Bacteria</taxon>
        <taxon>Pseudomonadati</taxon>
        <taxon>Pseudomonadota</taxon>
        <taxon>Alphaproteobacteria</taxon>
        <taxon>Hyphomicrobiales</taxon>
        <taxon>Roseiarcaceae</taxon>
        <taxon>Roseiarcus</taxon>
    </lineage>
</organism>
<keyword evidence="2" id="KW-0274">FAD</keyword>
<evidence type="ECO:0000256" key="4">
    <source>
        <dbReference type="ARBA" id="ARBA00023002"/>
    </source>
</evidence>